<dbReference type="Gene3D" id="3.30.1540.20">
    <property type="entry name" value="MutL, C-terminal domain, dimerisation subdomain"/>
    <property type="match status" value="1"/>
</dbReference>
<gene>
    <name evidence="3" type="primary">MPUL0C02730</name>
    <name evidence="3" type="ORF">METSCH_C02730</name>
</gene>
<dbReference type="InterPro" id="IPR042120">
    <property type="entry name" value="MutL_C_dimsub"/>
</dbReference>
<organism evidence="3 4">
    <name type="scientific">Metschnikowia aff. pulcherrima</name>
    <dbReference type="NCBI Taxonomy" id="2163413"/>
    <lineage>
        <taxon>Eukaryota</taxon>
        <taxon>Fungi</taxon>
        <taxon>Dikarya</taxon>
        <taxon>Ascomycota</taxon>
        <taxon>Saccharomycotina</taxon>
        <taxon>Pichiomycetes</taxon>
        <taxon>Metschnikowiaceae</taxon>
        <taxon>Metschnikowia</taxon>
    </lineage>
</organism>
<dbReference type="InterPro" id="IPR037198">
    <property type="entry name" value="MutL_C_sf"/>
</dbReference>
<protein>
    <submittedName>
        <fullName evidence="3">DNA mismatch repair protein MLH3</fullName>
    </submittedName>
</protein>
<comment type="similarity">
    <text evidence="1">Belongs to the DNA mismatch repair MutL/HexB family.</text>
</comment>
<dbReference type="EMBL" id="CP034458">
    <property type="protein sequence ID" value="QBM88307.1"/>
    <property type="molecule type" value="Genomic_DNA"/>
</dbReference>
<dbReference type="Pfam" id="PF08676">
    <property type="entry name" value="MutL_C"/>
    <property type="match status" value="1"/>
</dbReference>
<dbReference type="GO" id="GO:0016887">
    <property type="term" value="F:ATP hydrolysis activity"/>
    <property type="evidence" value="ECO:0007669"/>
    <property type="project" value="InterPro"/>
</dbReference>
<dbReference type="InterPro" id="IPR038973">
    <property type="entry name" value="MutL/Mlh/Pms-like"/>
</dbReference>
<dbReference type="InterPro" id="IPR036890">
    <property type="entry name" value="HATPase_C_sf"/>
</dbReference>
<dbReference type="PANTHER" id="PTHR10073:SF47">
    <property type="entry name" value="DNA MISMATCH REPAIR PROTEIN MLH3"/>
    <property type="match status" value="1"/>
</dbReference>
<dbReference type="PANTHER" id="PTHR10073">
    <property type="entry name" value="DNA MISMATCH REPAIR PROTEIN MLH, PMS, MUTL"/>
    <property type="match status" value="1"/>
</dbReference>
<dbReference type="Gene3D" id="3.30.565.10">
    <property type="entry name" value="Histidine kinase-like ATPase, C-terminal domain"/>
    <property type="match status" value="1"/>
</dbReference>
<dbReference type="GO" id="GO:0005524">
    <property type="term" value="F:ATP binding"/>
    <property type="evidence" value="ECO:0007669"/>
    <property type="project" value="InterPro"/>
</dbReference>
<keyword evidence="4" id="KW-1185">Reference proteome</keyword>
<accession>A0A4P6XLT6</accession>
<name>A0A4P6XLT6_9ASCO</name>
<dbReference type="InterPro" id="IPR042121">
    <property type="entry name" value="MutL_C_regsub"/>
</dbReference>
<dbReference type="GO" id="GO:0006298">
    <property type="term" value="P:mismatch repair"/>
    <property type="evidence" value="ECO:0007669"/>
    <property type="project" value="InterPro"/>
</dbReference>
<dbReference type="SUPFAM" id="SSF55874">
    <property type="entry name" value="ATPase domain of HSP90 chaperone/DNA topoisomerase II/histidine kinase"/>
    <property type="match status" value="1"/>
</dbReference>
<reference evidence="4" key="1">
    <citation type="submission" date="2019-03" db="EMBL/GenBank/DDBJ databases">
        <title>Snf2 controls pulcherriminic acid biosynthesis and connects pigmentation and antifungal activity of the yeast Metschnikowia pulcherrima.</title>
        <authorList>
            <person name="Gore-Lloyd D."/>
            <person name="Sumann I."/>
            <person name="Brachmann A.O."/>
            <person name="Schneeberger K."/>
            <person name="Ortiz-Merino R.A."/>
            <person name="Moreno-Beltran M."/>
            <person name="Schlaefli M."/>
            <person name="Kirner P."/>
            <person name="Santos Kron A."/>
            <person name="Wolfe K.H."/>
            <person name="Piel J."/>
            <person name="Ahrens C.H."/>
            <person name="Henk D."/>
            <person name="Freimoser F.M."/>
        </authorList>
    </citation>
    <scope>NUCLEOTIDE SEQUENCE [LARGE SCALE GENOMIC DNA]</scope>
    <source>
        <strain evidence="4">APC 1.2</strain>
    </source>
</reference>
<dbReference type="STRING" id="2163413.A0A4P6XLT6"/>
<dbReference type="Proteomes" id="UP000292447">
    <property type="component" value="Chromosome III"/>
</dbReference>
<proteinExistence type="inferred from homology"/>
<dbReference type="InterPro" id="IPR014790">
    <property type="entry name" value="MutL_C"/>
</dbReference>
<dbReference type="Gene3D" id="3.30.1370.100">
    <property type="entry name" value="MutL, C-terminal domain, regulatory subdomain"/>
    <property type="match status" value="1"/>
</dbReference>
<feature type="domain" description="MutL C-terminal dimerisation" evidence="2">
    <location>
        <begin position="409"/>
        <end position="575"/>
    </location>
</feature>
<evidence type="ECO:0000313" key="4">
    <source>
        <dbReference type="Proteomes" id="UP000292447"/>
    </source>
</evidence>
<sequence>MASIHRLTPGVRSRLRSQMHMPSVEHVVGALLQNALDAGASSFAVKIDMDSLSICVEDDGPGIPSSDLRHVGKQYYTTRPISGIDDFEKSTHLTTLLGLVYLHARATPDHIGETLFNIADQCSNLVLVSKCHGSSDFEVLNGQNSTSLKDILMSFFEAEEPSHGTIVIISRLFCNTPVRLKYYREQNRKHMLLRRLKSMIFQLLAHRNINAVSLSFREDGMLKTAFSVSGKSSPLKFYNSIYCESLFSVLLLKGSTLGPLSIEGFFGFSNEHDSLMNSVFLDGYAIKIPKKEIDLMTRTIRKHLGHSSGALNKMPIVFCLNITHAEIHPAGKFSANTDNVTWTSIRPLLAAGLRKSTIFLGHRKHKSLKTHHGVPTQRVPLFISSCDTGSDENFGLLSRSEIQDGNFKAISQIDNLFILATIGGGLYVMDQHACDERITVEALTNEYIEQLLDDRCDLRVRCEDPVTFRLSIMQKNIAIENHGLLSLWGIDFRIEEDVILITHLPRFLQTNTEAKVIWSCFVQCLHHLGEKGVLKSNSTHSPNNKIAHMKKLPSALNEAMNNRACRSSVKFGQSLNTQESTSLLTALADCENPFQCAHGRPTLVPLRMPHHLGNFQGDYEL</sequence>
<dbReference type="Pfam" id="PF02518">
    <property type="entry name" value="HATPase_c"/>
    <property type="match status" value="1"/>
</dbReference>
<dbReference type="InterPro" id="IPR003594">
    <property type="entry name" value="HATPase_dom"/>
</dbReference>
<dbReference type="SUPFAM" id="SSF118116">
    <property type="entry name" value="DNA mismatch repair protein MutL"/>
    <property type="match status" value="1"/>
</dbReference>
<evidence type="ECO:0000256" key="1">
    <source>
        <dbReference type="ARBA" id="ARBA00006082"/>
    </source>
</evidence>
<dbReference type="GO" id="GO:0032300">
    <property type="term" value="C:mismatch repair complex"/>
    <property type="evidence" value="ECO:0007669"/>
    <property type="project" value="InterPro"/>
</dbReference>
<evidence type="ECO:0000259" key="2">
    <source>
        <dbReference type="SMART" id="SM00853"/>
    </source>
</evidence>
<dbReference type="AlphaFoldDB" id="A0A4P6XLT6"/>
<evidence type="ECO:0000313" key="3">
    <source>
        <dbReference type="EMBL" id="QBM88307.1"/>
    </source>
</evidence>
<dbReference type="GO" id="GO:0140664">
    <property type="term" value="F:ATP-dependent DNA damage sensor activity"/>
    <property type="evidence" value="ECO:0007669"/>
    <property type="project" value="InterPro"/>
</dbReference>
<dbReference type="SMART" id="SM00853">
    <property type="entry name" value="MutL_C"/>
    <property type="match status" value="1"/>
</dbReference>